<evidence type="ECO:0000313" key="1">
    <source>
        <dbReference type="EMBL" id="KAH9781598.1"/>
    </source>
</evidence>
<proteinExistence type="predicted"/>
<gene>
    <name evidence="1" type="ORF">KPL71_008534</name>
</gene>
<sequence length="439" mass="49881">MDTAELVKLCGSLTLRDEASEVLVLDVVYKRGESEKNLAAEFHSGDDGERLNESVLAQEKEMPGIDDAINSDVFHNVETLNSECADATVDGQYVVQDIARDLSPKVCGPIHKSKYSGDGPLKEKEGVHGLPSKDKTKGENTSAEATVGKKRFLESLMLSLRKMQNEYVWGRVGLKIHRYLLVLLVREILMGMSMKISWVLRMNRRVLCCSRADHNEDNGVECPRKVVSKMEVNSRNLGYECCLVVGRTGTGGGLALMWRQEVDLYVRSYSLHHIDAIIKQHEELSWRFSGIYGHPKAGMKKHTWELLRRLSSESRLLWICGGDFNEHLEPNAKVGGRFCYLDAMAEFRQALSDCKLIDMGFSGLPFTWSNRRFGSTNLIEERLDRFLCSFSWQDLHFSPSVSHLTSWASDHCLVLLEVRDQFMSGLYKSVRPRFHYEAF</sequence>
<accession>A0ACB8M7G3</accession>
<evidence type="ECO:0000313" key="2">
    <source>
        <dbReference type="Proteomes" id="UP000829398"/>
    </source>
</evidence>
<reference evidence="2" key="1">
    <citation type="journal article" date="2023" name="Hortic. Res.">
        <title>A chromosome-level phased genome enabling allele-level studies in sweet orange: a case study on citrus Huanglongbing tolerance.</title>
        <authorList>
            <person name="Wu B."/>
            <person name="Yu Q."/>
            <person name="Deng Z."/>
            <person name="Duan Y."/>
            <person name="Luo F."/>
            <person name="Gmitter F. Jr."/>
        </authorList>
    </citation>
    <scope>NUCLEOTIDE SEQUENCE [LARGE SCALE GENOMIC DNA]</scope>
    <source>
        <strain evidence="2">cv. Valencia</strain>
    </source>
</reference>
<dbReference type="Proteomes" id="UP000829398">
    <property type="component" value="Chromosome 3"/>
</dbReference>
<name>A0ACB8M7G3_CITSI</name>
<keyword evidence="2" id="KW-1185">Reference proteome</keyword>
<dbReference type="EMBL" id="CM039172">
    <property type="protein sequence ID" value="KAH9781598.1"/>
    <property type="molecule type" value="Genomic_DNA"/>
</dbReference>
<organism evidence="1 2">
    <name type="scientific">Citrus sinensis</name>
    <name type="common">Sweet orange</name>
    <name type="synonym">Citrus aurantium var. sinensis</name>
    <dbReference type="NCBI Taxonomy" id="2711"/>
    <lineage>
        <taxon>Eukaryota</taxon>
        <taxon>Viridiplantae</taxon>
        <taxon>Streptophyta</taxon>
        <taxon>Embryophyta</taxon>
        <taxon>Tracheophyta</taxon>
        <taxon>Spermatophyta</taxon>
        <taxon>Magnoliopsida</taxon>
        <taxon>eudicotyledons</taxon>
        <taxon>Gunneridae</taxon>
        <taxon>Pentapetalae</taxon>
        <taxon>rosids</taxon>
        <taxon>malvids</taxon>
        <taxon>Sapindales</taxon>
        <taxon>Rutaceae</taxon>
        <taxon>Aurantioideae</taxon>
        <taxon>Citrus</taxon>
    </lineage>
</organism>
<comment type="caution">
    <text evidence="1">The sequence shown here is derived from an EMBL/GenBank/DDBJ whole genome shotgun (WGS) entry which is preliminary data.</text>
</comment>
<protein>
    <submittedName>
        <fullName evidence="1">Uncharacterized protein</fullName>
    </submittedName>
</protein>